<reference evidence="2 3" key="1">
    <citation type="submission" date="2016-04" db="EMBL/GenBank/DDBJ databases">
        <title>Draft genome sequence of freshwater magnetotactic bacteria Magnetospirillum marisnigri SP-1 and Magnetospirillum moscoviense BB-1.</title>
        <authorList>
            <person name="Koziaeva V."/>
            <person name="Dziuba M.V."/>
            <person name="Ivanov T.M."/>
            <person name="Kuznetsov B."/>
            <person name="Grouzdev D.S."/>
        </authorList>
    </citation>
    <scope>NUCLEOTIDE SEQUENCE [LARGE SCALE GENOMIC DNA]</scope>
    <source>
        <strain evidence="2 3">SP-1</strain>
    </source>
</reference>
<dbReference type="EMBL" id="LWQT01000120">
    <property type="protein sequence ID" value="OAN43986.1"/>
    <property type="molecule type" value="Genomic_DNA"/>
</dbReference>
<dbReference type="Pfam" id="PF19583">
    <property type="entry name" value="ODP"/>
    <property type="match status" value="1"/>
</dbReference>
<dbReference type="InterPro" id="IPR036866">
    <property type="entry name" value="RibonucZ/Hydroxyglut_hydro"/>
</dbReference>
<accession>A0A178M633</accession>
<gene>
    <name evidence="2" type="ORF">A6A04_08880</name>
</gene>
<dbReference type="Proteomes" id="UP000078428">
    <property type="component" value="Unassembled WGS sequence"/>
</dbReference>
<dbReference type="RefSeq" id="WP_068495777.1">
    <property type="nucleotide sequence ID" value="NZ_LWQT01000120.1"/>
</dbReference>
<keyword evidence="3" id="KW-1185">Reference proteome</keyword>
<organism evidence="2 3">
    <name type="scientific">Paramagnetospirillum marisnigri</name>
    <dbReference type="NCBI Taxonomy" id="1285242"/>
    <lineage>
        <taxon>Bacteria</taxon>
        <taxon>Pseudomonadati</taxon>
        <taxon>Pseudomonadota</taxon>
        <taxon>Alphaproteobacteria</taxon>
        <taxon>Rhodospirillales</taxon>
        <taxon>Magnetospirillaceae</taxon>
        <taxon>Paramagnetospirillum</taxon>
    </lineage>
</organism>
<dbReference type="InterPro" id="IPR001279">
    <property type="entry name" value="Metallo-B-lactamas"/>
</dbReference>
<evidence type="ECO:0000313" key="2">
    <source>
        <dbReference type="EMBL" id="OAN43986.1"/>
    </source>
</evidence>
<dbReference type="PANTHER" id="PTHR43041:SF1">
    <property type="entry name" value="METALLO-BETA-LACTAMASE DOMAIN-CONTAINING PROTEIN"/>
    <property type="match status" value="1"/>
</dbReference>
<dbReference type="OrthoDB" id="9768433at2"/>
<proteinExistence type="predicted"/>
<evidence type="ECO:0000259" key="1">
    <source>
        <dbReference type="SMART" id="SM00849"/>
    </source>
</evidence>
<dbReference type="PANTHER" id="PTHR43041">
    <property type="entry name" value="HYDROLASE, METALLO-BETA-LACTAMASE SUPERFAMILY"/>
    <property type="match status" value="1"/>
</dbReference>
<dbReference type="AlphaFoldDB" id="A0A178M633"/>
<evidence type="ECO:0000313" key="3">
    <source>
        <dbReference type="Proteomes" id="UP000078428"/>
    </source>
</evidence>
<comment type="caution">
    <text evidence="2">The sequence shown here is derived from an EMBL/GenBank/DDBJ whole genome shotgun (WGS) entry which is preliminary data.</text>
</comment>
<sequence length="257" mass="28856">MKCTELWAEGEYRWLAFADDPAKPENVIDTNQLVVVGSQGCMLIDPGGVEVFPAMVAAVTQEVPVDTIRHLFLSHQDPDVSSALPLWRQVCREDLTTHVSWMWTGFVSHFDREARFHAIPDEGCDIQVSPEVWLKVLPAHYLHSPGNFSIYDPKAKVLFSGDIGAALVPRERRSGIYVEDFASHIQYMEAFHRRWMGSAAARDKWIAMVRRLDVDILAPQHGLLFRGADVGRFLDWLGELPLAGGLDSFDQATARLG</sequence>
<dbReference type="SUPFAM" id="SSF56281">
    <property type="entry name" value="Metallo-hydrolase/oxidoreductase"/>
    <property type="match status" value="1"/>
</dbReference>
<dbReference type="STRING" id="1285242.A6A04_08880"/>
<dbReference type="InterPro" id="IPR045761">
    <property type="entry name" value="ODP_dom"/>
</dbReference>
<dbReference type="Gene3D" id="3.60.15.10">
    <property type="entry name" value="Ribonuclease Z/Hydroxyacylglutathione hydrolase-like"/>
    <property type="match status" value="1"/>
</dbReference>
<protein>
    <submittedName>
        <fullName evidence="2">Flavoprotein</fullName>
    </submittedName>
</protein>
<name>A0A178M633_9PROT</name>
<dbReference type="SMART" id="SM00849">
    <property type="entry name" value="Lactamase_B"/>
    <property type="match status" value="1"/>
</dbReference>
<feature type="domain" description="Metallo-beta-lactamase" evidence="1">
    <location>
        <begin position="29"/>
        <end position="221"/>
    </location>
</feature>